<dbReference type="EMBL" id="BAAASD010000037">
    <property type="protein sequence ID" value="GAA2363655.1"/>
    <property type="molecule type" value="Genomic_DNA"/>
</dbReference>
<keyword evidence="3" id="KW-1185">Reference proteome</keyword>
<gene>
    <name evidence="2" type="ORF">GCM10010246_64040</name>
</gene>
<proteinExistence type="predicted"/>
<accession>A0ABP5TY39</accession>
<name>A0ABP5TY39_9ACTN</name>
<feature type="compositionally biased region" description="Basic and acidic residues" evidence="1">
    <location>
        <begin position="96"/>
        <end position="106"/>
    </location>
</feature>
<feature type="region of interest" description="Disordered" evidence="1">
    <location>
        <begin position="50"/>
        <end position="106"/>
    </location>
</feature>
<evidence type="ECO:0000313" key="3">
    <source>
        <dbReference type="Proteomes" id="UP001500253"/>
    </source>
</evidence>
<protein>
    <submittedName>
        <fullName evidence="2">Uncharacterized protein</fullName>
    </submittedName>
</protein>
<comment type="caution">
    <text evidence="2">The sequence shown here is derived from an EMBL/GenBank/DDBJ whole genome shotgun (WGS) entry which is preliminary data.</text>
</comment>
<organism evidence="2 3">
    <name type="scientific">Streptomyces cuspidosporus</name>
    <dbReference type="NCBI Taxonomy" id="66882"/>
    <lineage>
        <taxon>Bacteria</taxon>
        <taxon>Bacillati</taxon>
        <taxon>Actinomycetota</taxon>
        <taxon>Actinomycetes</taxon>
        <taxon>Kitasatosporales</taxon>
        <taxon>Streptomycetaceae</taxon>
        <taxon>Streptomyces</taxon>
    </lineage>
</organism>
<evidence type="ECO:0000313" key="2">
    <source>
        <dbReference type="EMBL" id="GAA2363655.1"/>
    </source>
</evidence>
<reference evidence="3" key="1">
    <citation type="journal article" date="2019" name="Int. J. Syst. Evol. Microbiol.">
        <title>The Global Catalogue of Microorganisms (GCM) 10K type strain sequencing project: providing services to taxonomists for standard genome sequencing and annotation.</title>
        <authorList>
            <consortium name="The Broad Institute Genomics Platform"/>
            <consortium name="The Broad Institute Genome Sequencing Center for Infectious Disease"/>
            <person name="Wu L."/>
            <person name="Ma J."/>
        </authorList>
    </citation>
    <scope>NUCLEOTIDE SEQUENCE [LARGE SCALE GENOMIC DNA]</scope>
    <source>
        <strain evidence="3">JCM 4316</strain>
    </source>
</reference>
<dbReference type="Proteomes" id="UP001500253">
    <property type="component" value="Unassembled WGS sequence"/>
</dbReference>
<sequence>MAYWRRGSDVRRPEREEAEWYVRTALTTKFRDPRGASRLPLRATLVHSSLRSTNRLARPPRVSKPSVRAHGGAGTPGVGSLTPGAARLAMHPFALSKEKTKSAGER</sequence>
<evidence type="ECO:0000256" key="1">
    <source>
        <dbReference type="SAM" id="MobiDB-lite"/>
    </source>
</evidence>